<sequence length="214" mass="23396">MQEVEEIDNQVKPAARTTRASKPVEQLVKPKPKTEKPRKAPWEDMHLRKKADDVVSSDGPAPELNSYVEYEVPLKGSSSSDPPPAQDEDVTMIDPAQDDPLPEVKKIVVENEIETHVDQTTFLPPVVADPPVEILPVALPAVVSPPSHIGFAKPAVAQHRSPVIAETKLPPAIAKIKFEHGHLFSQYPAFHFSHPQATAHFDSCPSSVVTPEPS</sequence>
<dbReference type="Proteomes" id="UP001221142">
    <property type="component" value="Unassembled WGS sequence"/>
</dbReference>
<evidence type="ECO:0000313" key="2">
    <source>
        <dbReference type="EMBL" id="KAJ7637110.1"/>
    </source>
</evidence>
<protein>
    <submittedName>
        <fullName evidence="2">Uncharacterized protein</fullName>
    </submittedName>
</protein>
<feature type="region of interest" description="Disordered" evidence="1">
    <location>
        <begin position="1"/>
        <end position="99"/>
    </location>
</feature>
<comment type="caution">
    <text evidence="2">The sequence shown here is derived from an EMBL/GenBank/DDBJ whole genome shotgun (WGS) entry which is preliminary data.</text>
</comment>
<organism evidence="2 3">
    <name type="scientific">Roridomyces roridus</name>
    <dbReference type="NCBI Taxonomy" id="1738132"/>
    <lineage>
        <taxon>Eukaryota</taxon>
        <taxon>Fungi</taxon>
        <taxon>Dikarya</taxon>
        <taxon>Basidiomycota</taxon>
        <taxon>Agaricomycotina</taxon>
        <taxon>Agaricomycetes</taxon>
        <taxon>Agaricomycetidae</taxon>
        <taxon>Agaricales</taxon>
        <taxon>Marasmiineae</taxon>
        <taxon>Mycenaceae</taxon>
        <taxon>Roridomyces</taxon>
    </lineage>
</organism>
<evidence type="ECO:0000256" key="1">
    <source>
        <dbReference type="SAM" id="MobiDB-lite"/>
    </source>
</evidence>
<feature type="compositionally biased region" description="Acidic residues" evidence="1">
    <location>
        <begin position="86"/>
        <end position="99"/>
    </location>
</feature>
<reference evidence="2" key="1">
    <citation type="submission" date="2023-03" db="EMBL/GenBank/DDBJ databases">
        <title>Massive genome expansion in bonnet fungi (Mycena s.s.) driven by repeated elements and novel gene families across ecological guilds.</title>
        <authorList>
            <consortium name="Lawrence Berkeley National Laboratory"/>
            <person name="Harder C.B."/>
            <person name="Miyauchi S."/>
            <person name="Viragh M."/>
            <person name="Kuo A."/>
            <person name="Thoen E."/>
            <person name="Andreopoulos B."/>
            <person name="Lu D."/>
            <person name="Skrede I."/>
            <person name="Drula E."/>
            <person name="Henrissat B."/>
            <person name="Morin E."/>
            <person name="Kohler A."/>
            <person name="Barry K."/>
            <person name="LaButti K."/>
            <person name="Morin E."/>
            <person name="Salamov A."/>
            <person name="Lipzen A."/>
            <person name="Mereny Z."/>
            <person name="Hegedus B."/>
            <person name="Baldrian P."/>
            <person name="Stursova M."/>
            <person name="Weitz H."/>
            <person name="Taylor A."/>
            <person name="Grigoriev I.V."/>
            <person name="Nagy L.G."/>
            <person name="Martin F."/>
            <person name="Kauserud H."/>
        </authorList>
    </citation>
    <scope>NUCLEOTIDE SEQUENCE</scope>
    <source>
        <strain evidence="2">9284</strain>
    </source>
</reference>
<dbReference type="AlphaFoldDB" id="A0AAD7FQJ5"/>
<name>A0AAD7FQJ5_9AGAR</name>
<accession>A0AAD7FQJ5</accession>
<feature type="compositionally biased region" description="Basic and acidic residues" evidence="1">
    <location>
        <begin position="32"/>
        <end position="53"/>
    </location>
</feature>
<evidence type="ECO:0000313" key="3">
    <source>
        <dbReference type="Proteomes" id="UP001221142"/>
    </source>
</evidence>
<proteinExistence type="predicted"/>
<gene>
    <name evidence="2" type="ORF">FB45DRAFT_456359</name>
</gene>
<dbReference type="EMBL" id="JARKIF010000006">
    <property type="protein sequence ID" value="KAJ7637110.1"/>
    <property type="molecule type" value="Genomic_DNA"/>
</dbReference>
<keyword evidence="3" id="KW-1185">Reference proteome</keyword>